<dbReference type="SUPFAM" id="SSF56672">
    <property type="entry name" value="DNA/RNA polymerases"/>
    <property type="match status" value="1"/>
</dbReference>
<name>A0A7I8L5F3_SPIIN</name>
<protein>
    <recommendedName>
        <fullName evidence="1">Reverse transcriptase Ty1/copia-type domain-containing protein</fullName>
    </recommendedName>
</protein>
<evidence type="ECO:0000313" key="2">
    <source>
        <dbReference type="EMBL" id="CAA7404866.1"/>
    </source>
</evidence>
<dbReference type="AlphaFoldDB" id="A0A7I8L5F3"/>
<reference evidence="2" key="1">
    <citation type="submission" date="2020-02" db="EMBL/GenBank/DDBJ databases">
        <authorList>
            <person name="Scholz U."/>
            <person name="Mascher M."/>
            <person name="Fiebig A."/>
        </authorList>
    </citation>
    <scope>NUCLEOTIDE SEQUENCE</scope>
</reference>
<feature type="domain" description="Reverse transcriptase Ty1/copia-type" evidence="1">
    <location>
        <begin position="2"/>
        <end position="106"/>
    </location>
</feature>
<sequence>MKTLQYCQSNVSHTLFFKHSPSGGVTVLLVYDDDIIITGNDDVEAQNFSSLASAFDVKTLGCLRYFLGIEVAHSTRGIFISQRKYIINLLAEIEKSTCKSTTTPIYRNHKLCMAKEEVQVDCEMYRQLSGDLLYLTRTRPDISYAVSVLSQFMHQPKEIHLYTTHKVLHQLKGAPRQKSPL</sequence>
<dbReference type="InterPro" id="IPR043502">
    <property type="entry name" value="DNA/RNA_pol_sf"/>
</dbReference>
<dbReference type="OrthoDB" id="1919845at2759"/>
<dbReference type="PANTHER" id="PTHR11439:SF470">
    <property type="entry name" value="CYSTEINE-RICH RLK (RECEPTOR-LIKE PROTEIN KINASE) 8"/>
    <property type="match status" value="1"/>
</dbReference>
<proteinExistence type="predicted"/>
<dbReference type="Pfam" id="PF07727">
    <property type="entry name" value="RVT_2"/>
    <property type="match status" value="1"/>
</dbReference>
<accession>A0A7I8L5F3</accession>
<evidence type="ECO:0000259" key="1">
    <source>
        <dbReference type="Pfam" id="PF07727"/>
    </source>
</evidence>
<dbReference type="InterPro" id="IPR013103">
    <property type="entry name" value="RVT_2"/>
</dbReference>
<organism evidence="2 3">
    <name type="scientific">Spirodela intermedia</name>
    <name type="common">Intermediate duckweed</name>
    <dbReference type="NCBI Taxonomy" id="51605"/>
    <lineage>
        <taxon>Eukaryota</taxon>
        <taxon>Viridiplantae</taxon>
        <taxon>Streptophyta</taxon>
        <taxon>Embryophyta</taxon>
        <taxon>Tracheophyta</taxon>
        <taxon>Spermatophyta</taxon>
        <taxon>Magnoliopsida</taxon>
        <taxon>Liliopsida</taxon>
        <taxon>Araceae</taxon>
        <taxon>Lemnoideae</taxon>
        <taxon>Spirodela</taxon>
    </lineage>
</organism>
<dbReference type="EMBL" id="LR746274">
    <property type="protein sequence ID" value="CAA7404866.1"/>
    <property type="molecule type" value="Genomic_DNA"/>
</dbReference>
<gene>
    <name evidence="2" type="ORF">SI8410_11015544</name>
</gene>
<dbReference type="Proteomes" id="UP000663760">
    <property type="component" value="Chromosome 11"/>
</dbReference>
<dbReference type="PANTHER" id="PTHR11439">
    <property type="entry name" value="GAG-POL-RELATED RETROTRANSPOSON"/>
    <property type="match status" value="1"/>
</dbReference>
<evidence type="ECO:0000313" key="3">
    <source>
        <dbReference type="Proteomes" id="UP000663760"/>
    </source>
</evidence>
<keyword evidence="3" id="KW-1185">Reference proteome</keyword>